<dbReference type="InterPro" id="IPR011701">
    <property type="entry name" value="MFS"/>
</dbReference>
<dbReference type="GO" id="GO:0022857">
    <property type="term" value="F:transmembrane transporter activity"/>
    <property type="evidence" value="ECO:0007669"/>
    <property type="project" value="InterPro"/>
</dbReference>
<gene>
    <name evidence="7" type="ORF">FN960_05325</name>
</gene>
<feature type="transmembrane region" description="Helical" evidence="6">
    <location>
        <begin position="29"/>
        <end position="50"/>
    </location>
</feature>
<dbReference type="PANTHER" id="PTHR23513:SF6">
    <property type="entry name" value="MAJOR FACILITATOR SUPERFAMILY ASSOCIATED DOMAIN-CONTAINING PROTEIN"/>
    <property type="match status" value="1"/>
</dbReference>
<feature type="transmembrane region" description="Helical" evidence="6">
    <location>
        <begin position="352"/>
        <end position="372"/>
    </location>
</feature>
<keyword evidence="4 6" id="KW-1133">Transmembrane helix</keyword>
<proteinExistence type="predicted"/>
<dbReference type="Proteomes" id="UP000318521">
    <property type="component" value="Unassembled WGS sequence"/>
</dbReference>
<evidence type="ECO:0000256" key="5">
    <source>
        <dbReference type="ARBA" id="ARBA00023136"/>
    </source>
</evidence>
<organism evidence="7 8">
    <name type="scientific">Alkalicoccobacillus porphyridii</name>
    <dbReference type="NCBI Taxonomy" id="2597270"/>
    <lineage>
        <taxon>Bacteria</taxon>
        <taxon>Bacillati</taxon>
        <taxon>Bacillota</taxon>
        <taxon>Bacilli</taxon>
        <taxon>Bacillales</taxon>
        <taxon>Bacillaceae</taxon>
        <taxon>Alkalicoccobacillus</taxon>
    </lineage>
</organism>
<feature type="transmembrane region" description="Helical" evidence="6">
    <location>
        <begin position="98"/>
        <end position="119"/>
    </location>
</feature>
<evidence type="ECO:0000256" key="2">
    <source>
        <dbReference type="ARBA" id="ARBA00022475"/>
    </source>
</evidence>
<dbReference type="InterPro" id="IPR036259">
    <property type="entry name" value="MFS_trans_sf"/>
</dbReference>
<dbReference type="PANTHER" id="PTHR23513">
    <property type="entry name" value="INTEGRAL MEMBRANE EFFLUX PROTEIN-RELATED"/>
    <property type="match status" value="1"/>
</dbReference>
<feature type="transmembrane region" description="Helical" evidence="6">
    <location>
        <begin position="378"/>
        <end position="395"/>
    </location>
</feature>
<dbReference type="Pfam" id="PF07690">
    <property type="entry name" value="MFS_1"/>
    <property type="match status" value="1"/>
</dbReference>
<evidence type="ECO:0000256" key="4">
    <source>
        <dbReference type="ARBA" id="ARBA00022989"/>
    </source>
</evidence>
<protein>
    <submittedName>
        <fullName evidence="7">MFS transporter</fullName>
    </submittedName>
</protein>
<dbReference type="GO" id="GO:0005886">
    <property type="term" value="C:plasma membrane"/>
    <property type="evidence" value="ECO:0007669"/>
    <property type="project" value="UniProtKB-SubCell"/>
</dbReference>
<keyword evidence="5 6" id="KW-0472">Membrane</keyword>
<dbReference type="AlphaFoldDB" id="A0A554A2L4"/>
<feature type="transmembrane region" description="Helical" evidence="6">
    <location>
        <begin position="229"/>
        <end position="250"/>
    </location>
</feature>
<feature type="transmembrane region" description="Helical" evidence="6">
    <location>
        <begin position="262"/>
        <end position="281"/>
    </location>
</feature>
<dbReference type="EMBL" id="VLXZ01000002">
    <property type="protein sequence ID" value="TSB47927.1"/>
    <property type="molecule type" value="Genomic_DNA"/>
</dbReference>
<dbReference type="CDD" id="cd06173">
    <property type="entry name" value="MFS_MefA_like"/>
    <property type="match status" value="1"/>
</dbReference>
<comment type="caution">
    <text evidence="7">The sequence shown here is derived from an EMBL/GenBank/DDBJ whole genome shotgun (WGS) entry which is preliminary data.</text>
</comment>
<evidence type="ECO:0000256" key="3">
    <source>
        <dbReference type="ARBA" id="ARBA00022692"/>
    </source>
</evidence>
<name>A0A554A2L4_9BACI</name>
<keyword evidence="8" id="KW-1185">Reference proteome</keyword>
<feature type="transmembrane region" description="Helical" evidence="6">
    <location>
        <begin position="312"/>
        <end position="332"/>
    </location>
</feature>
<comment type="subcellular location">
    <subcellularLocation>
        <location evidence="1">Cell membrane</location>
        <topology evidence="1">Multi-pass membrane protein</topology>
    </subcellularLocation>
</comment>
<feature type="transmembrane region" description="Helical" evidence="6">
    <location>
        <begin position="168"/>
        <end position="191"/>
    </location>
</feature>
<dbReference type="RefSeq" id="WP_143847602.1">
    <property type="nucleotide sequence ID" value="NZ_VLXZ01000002.1"/>
</dbReference>
<dbReference type="OrthoDB" id="2707121at2"/>
<feature type="transmembrane region" description="Helical" evidence="6">
    <location>
        <begin position="288"/>
        <end position="306"/>
    </location>
</feature>
<evidence type="ECO:0000256" key="6">
    <source>
        <dbReference type="SAM" id="Phobius"/>
    </source>
</evidence>
<evidence type="ECO:0000256" key="1">
    <source>
        <dbReference type="ARBA" id="ARBA00004651"/>
    </source>
</evidence>
<feature type="transmembrane region" description="Helical" evidence="6">
    <location>
        <begin position="71"/>
        <end position="92"/>
    </location>
</feature>
<evidence type="ECO:0000313" key="7">
    <source>
        <dbReference type="EMBL" id="TSB47927.1"/>
    </source>
</evidence>
<keyword evidence="2" id="KW-1003">Cell membrane</keyword>
<dbReference type="Gene3D" id="1.20.1250.20">
    <property type="entry name" value="MFS general substrate transporter like domains"/>
    <property type="match status" value="1"/>
</dbReference>
<evidence type="ECO:0000313" key="8">
    <source>
        <dbReference type="Proteomes" id="UP000318521"/>
    </source>
</evidence>
<dbReference type="SUPFAM" id="SSF103473">
    <property type="entry name" value="MFS general substrate transporter"/>
    <property type="match status" value="1"/>
</dbReference>
<feature type="transmembrane region" description="Helical" evidence="6">
    <location>
        <begin position="140"/>
        <end position="162"/>
    </location>
</feature>
<accession>A0A554A2L4</accession>
<sequence length="410" mass="44523">MNNFFINTHFAKLWFHQACKVLNERFRELIIPLIVLSLSGSPLITAFVLLSQQVGSILFSIPVGTIVEKRNPIFVLISSSFIQALLIFSLAFSTHSNTVQPVIIACHLFLIGVVTLFHNTAFQVIIPKIVGRKRLFSAHTLLEGADAYVTLIGPALGGFLLAQYGASITLVLCGGLLLISAVLIVMLRFTYVKIEIDGAKTNVRAGFQAFSQQAQEGVRFLYANPAQKASSIATFFLSFATIFIVLSVIFHAGTTLNLSESAIGVILSFAGLGNILGVLIMNRFKRMNWLYLLCALFIISAVGVVFILSGHFVLMCIGMLIFDGALSMGFVVQLTVQQGVTPDAFLARVRSAVYVVGGLSSILATFLAGVLTEWNSNLALVFGSFMLVLPALFLIKYKGSSVPLDQLKPM</sequence>
<reference evidence="7 8" key="1">
    <citation type="submission" date="2019-07" db="EMBL/GenBank/DDBJ databases">
        <authorList>
            <person name="Park Y.J."/>
            <person name="Jeong S.E."/>
            <person name="Jung H.S."/>
        </authorList>
    </citation>
    <scope>NUCLEOTIDE SEQUENCE [LARGE SCALE GENOMIC DNA]</scope>
    <source>
        <strain evidence="8">P16(2019)</strain>
    </source>
</reference>
<keyword evidence="3 6" id="KW-0812">Transmembrane</keyword>